<protein>
    <submittedName>
        <fullName evidence="3">MacB-like core domain-containing protein</fullName>
    </submittedName>
</protein>
<reference evidence="3 4" key="1">
    <citation type="submission" date="2016-10" db="EMBL/GenBank/DDBJ databases">
        <authorList>
            <person name="de Groot N.N."/>
        </authorList>
    </citation>
    <scope>NUCLEOTIDE SEQUENCE [LARGE SCALE GENOMIC DNA]</scope>
    <source>
        <strain evidence="3 4">RK1</strain>
    </source>
</reference>
<evidence type="ECO:0000313" key="3">
    <source>
        <dbReference type="EMBL" id="SFI32471.1"/>
    </source>
</evidence>
<keyword evidence="1" id="KW-0812">Transmembrane</keyword>
<dbReference type="RefSeq" id="WP_218146511.1">
    <property type="nucleotide sequence ID" value="NZ_FOQO01000003.1"/>
</dbReference>
<feature type="transmembrane region" description="Helical" evidence="1">
    <location>
        <begin position="21"/>
        <end position="41"/>
    </location>
</feature>
<dbReference type="InterPro" id="IPR025857">
    <property type="entry name" value="MacB_PCD"/>
</dbReference>
<dbReference type="GO" id="GO:0005886">
    <property type="term" value="C:plasma membrane"/>
    <property type="evidence" value="ECO:0007669"/>
    <property type="project" value="TreeGrafter"/>
</dbReference>
<accession>A0A1I3H9Y3</accession>
<keyword evidence="4" id="KW-1185">Reference proteome</keyword>
<organism evidence="3 4">
    <name type="scientific">Parapedobacter indicus</name>
    <dbReference type="NCBI Taxonomy" id="1477437"/>
    <lineage>
        <taxon>Bacteria</taxon>
        <taxon>Pseudomonadati</taxon>
        <taxon>Bacteroidota</taxon>
        <taxon>Sphingobacteriia</taxon>
        <taxon>Sphingobacteriales</taxon>
        <taxon>Sphingobacteriaceae</taxon>
        <taxon>Parapedobacter</taxon>
    </lineage>
</organism>
<evidence type="ECO:0000259" key="2">
    <source>
        <dbReference type="Pfam" id="PF12704"/>
    </source>
</evidence>
<evidence type="ECO:0000256" key="1">
    <source>
        <dbReference type="SAM" id="Phobius"/>
    </source>
</evidence>
<feature type="domain" description="MacB-like periplasmic core" evidence="2">
    <location>
        <begin position="20"/>
        <end position="183"/>
    </location>
</feature>
<dbReference type="PANTHER" id="PTHR30572">
    <property type="entry name" value="MEMBRANE COMPONENT OF TRANSPORTER-RELATED"/>
    <property type="match status" value="1"/>
</dbReference>
<dbReference type="EMBL" id="FOQO01000003">
    <property type="protein sequence ID" value="SFI32471.1"/>
    <property type="molecule type" value="Genomic_DNA"/>
</dbReference>
<dbReference type="STRING" id="1477437.SAMN05444682_103276"/>
<proteinExistence type="predicted"/>
<dbReference type="PANTHER" id="PTHR30572:SF18">
    <property type="entry name" value="ABC-TYPE MACROLIDE FAMILY EXPORT SYSTEM PERMEASE COMPONENT 2"/>
    <property type="match status" value="1"/>
</dbReference>
<keyword evidence="1" id="KW-0472">Membrane</keyword>
<sequence length="189" mass="21190">MIKNYFKTTFRNLWKTKGYSFLNVFGLAIGITCASLIFLWVEDEMSYDNHFPNKEDIYLSKSKQPHDGGTYVFDANPGPLAPAIKAELPGIKYAARVNWPMPLLFNLGEKSLYQTGFYADPDFLAIFSPEFVEGNRSSAMDDLNDIVLTQKAAGRLFGNEPALGKQVRINNEESYTIAGVVADLPRECN</sequence>
<dbReference type="InterPro" id="IPR050250">
    <property type="entry name" value="Macrolide_Exporter_MacB"/>
</dbReference>
<dbReference type="Pfam" id="PF12704">
    <property type="entry name" value="MacB_PCD"/>
    <property type="match status" value="1"/>
</dbReference>
<dbReference type="Proteomes" id="UP000198670">
    <property type="component" value="Unassembled WGS sequence"/>
</dbReference>
<name>A0A1I3H9Y3_9SPHI</name>
<dbReference type="GO" id="GO:0022857">
    <property type="term" value="F:transmembrane transporter activity"/>
    <property type="evidence" value="ECO:0007669"/>
    <property type="project" value="TreeGrafter"/>
</dbReference>
<evidence type="ECO:0000313" key="4">
    <source>
        <dbReference type="Proteomes" id="UP000198670"/>
    </source>
</evidence>
<keyword evidence="1" id="KW-1133">Transmembrane helix</keyword>
<gene>
    <name evidence="3" type="ORF">SAMN05444682_103276</name>
</gene>
<dbReference type="AlphaFoldDB" id="A0A1I3H9Y3"/>